<keyword evidence="1" id="KW-0812">Transmembrane</keyword>
<keyword evidence="1" id="KW-0472">Membrane</keyword>
<reference evidence="3" key="1">
    <citation type="submission" date="2018-02" db="EMBL/GenBank/DDBJ databases">
        <authorList>
            <person name="O'Hara-Hanley K."/>
            <person name="Soby S."/>
        </authorList>
    </citation>
    <scope>NUCLEOTIDE SEQUENCE [LARGE SCALE GENOMIC DNA]</scope>
    <source>
        <strain evidence="3">MWU14-2602</strain>
    </source>
</reference>
<name>A0A2S5DIL6_9NEIS</name>
<comment type="caution">
    <text evidence="2">The sequence shown here is derived from an EMBL/GenBank/DDBJ whole genome shotgun (WGS) entry which is preliminary data.</text>
</comment>
<sequence length="70" mass="7421">MRQAPLNLSCLLPRASVESSLPSFAPAGAGAAPGYCLIVWPAISTIVPAGCFPVVASPKRRNDQIMIERR</sequence>
<organism evidence="2 3">
    <name type="scientific">Chromobacterium alticapitis</name>
    <dbReference type="NCBI Taxonomy" id="2073169"/>
    <lineage>
        <taxon>Bacteria</taxon>
        <taxon>Pseudomonadati</taxon>
        <taxon>Pseudomonadota</taxon>
        <taxon>Betaproteobacteria</taxon>
        <taxon>Neisseriales</taxon>
        <taxon>Chromobacteriaceae</taxon>
        <taxon>Chromobacterium</taxon>
    </lineage>
</organism>
<evidence type="ECO:0000256" key="1">
    <source>
        <dbReference type="SAM" id="Phobius"/>
    </source>
</evidence>
<dbReference type="EMBL" id="PQWB01000019">
    <property type="protein sequence ID" value="POZ62926.1"/>
    <property type="molecule type" value="Genomic_DNA"/>
</dbReference>
<gene>
    <name evidence="2" type="ORF">C2I19_05965</name>
</gene>
<dbReference type="Proteomes" id="UP000237082">
    <property type="component" value="Unassembled WGS sequence"/>
</dbReference>
<proteinExistence type="predicted"/>
<keyword evidence="1" id="KW-1133">Transmembrane helix</keyword>
<feature type="transmembrane region" description="Helical" evidence="1">
    <location>
        <begin position="32"/>
        <end position="56"/>
    </location>
</feature>
<evidence type="ECO:0000313" key="3">
    <source>
        <dbReference type="Proteomes" id="UP000237082"/>
    </source>
</evidence>
<accession>A0A2S5DIL6</accession>
<protein>
    <submittedName>
        <fullName evidence="2">Uncharacterized protein</fullName>
    </submittedName>
</protein>
<evidence type="ECO:0000313" key="2">
    <source>
        <dbReference type="EMBL" id="POZ62926.1"/>
    </source>
</evidence>
<keyword evidence="3" id="KW-1185">Reference proteome</keyword>
<dbReference type="AlphaFoldDB" id="A0A2S5DIL6"/>